<dbReference type="GO" id="GO:0007059">
    <property type="term" value="P:chromosome segregation"/>
    <property type="evidence" value="ECO:0007669"/>
    <property type="project" value="UniProtKB-KW"/>
</dbReference>
<comment type="caution">
    <text evidence="10">The sequence shown here is derived from an EMBL/GenBank/DDBJ whole genome shotgun (WGS) entry which is preliminary data.</text>
</comment>
<dbReference type="PANTHER" id="PTHR12585">
    <property type="entry name" value="SCC1 / RAD21 FAMILY MEMBER"/>
    <property type="match status" value="1"/>
</dbReference>
<dbReference type="InterPro" id="IPR036390">
    <property type="entry name" value="WH_DNA-bd_sf"/>
</dbReference>
<dbReference type="GO" id="GO:0005634">
    <property type="term" value="C:nucleus"/>
    <property type="evidence" value="ECO:0007669"/>
    <property type="project" value="UniProtKB-SubCell"/>
</dbReference>
<evidence type="ECO:0000313" key="10">
    <source>
        <dbReference type="EMBL" id="KAJ0969347.1"/>
    </source>
</evidence>
<dbReference type="Pfam" id="PF04825">
    <property type="entry name" value="Rad21_Rec8_N"/>
    <property type="match status" value="1"/>
</dbReference>
<dbReference type="Gene3D" id="1.10.10.580">
    <property type="entry name" value="Structural maintenance of chromosome 1. Chain E"/>
    <property type="match status" value="1"/>
</dbReference>
<organism evidence="10 11">
    <name type="scientific">Dioscorea zingiberensis</name>
    <dbReference type="NCBI Taxonomy" id="325984"/>
    <lineage>
        <taxon>Eukaryota</taxon>
        <taxon>Viridiplantae</taxon>
        <taxon>Streptophyta</taxon>
        <taxon>Embryophyta</taxon>
        <taxon>Tracheophyta</taxon>
        <taxon>Spermatophyta</taxon>
        <taxon>Magnoliopsida</taxon>
        <taxon>Liliopsida</taxon>
        <taxon>Dioscoreales</taxon>
        <taxon>Dioscoreaceae</taxon>
        <taxon>Dioscorea</taxon>
    </lineage>
</organism>
<feature type="domain" description="Rad21/Rec8-like protein C-terminal eukaryotic" evidence="8">
    <location>
        <begin position="1262"/>
        <end position="1309"/>
    </location>
</feature>
<proteinExistence type="inferred from homology"/>
<comment type="similarity">
    <text evidence="2">Belongs to the rad21 family.</text>
</comment>
<dbReference type="PANTHER" id="PTHR12585:SF69">
    <property type="entry name" value="FI11703P"/>
    <property type="match status" value="1"/>
</dbReference>
<accession>A0A9D5HAM0</accession>
<reference evidence="10" key="1">
    <citation type="submission" date="2021-03" db="EMBL/GenBank/DDBJ databases">
        <authorList>
            <person name="Li Z."/>
            <person name="Yang C."/>
        </authorList>
    </citation>
    <scope>NUCLEOTIDE SEQUENCE</scope>
    <source>
        <strain evidence="10">Dzin_1.0</strain>
        <tissue evidence="10">Leaf</tissue>
    </source>
</reference>
<keyword evidence="3" id="KW-0131">Cell cycle</keyword>
<keyword evidence="11" id="KW-1185">Reference proteome</keyword>
<dbReference type="InterPro" id="IPR039781">
    <property type="entry name" value="Rad21/Rec8-like"/>
</dbReference>
<evidence type="ECO:0000256" key="2">
    <source>
        <dbReference type="ARBA" id="ARBA00009870"/>
    </source>
</evidence>
<keyword evidence="3" id="KW-0132">Cell division</keyword>
<dbReference type="GO" id="GO:0008278">
    <property type="term" value="C:cohesin complex"/>
    <property type="evidence" value="ECO:0007669"/>
    <property type="project" value="InterPro"/>
</dbReference>
<gene>
    <name evidence="10" type="ORF">J5N97_022224</name>
</gene>
<evidence type="ECO:0000313" key="11">
    <source>
        <dbReference type="Proteomes" id="UP001085076"/>
    </source>
</evidence>
<dbReference type="InterPro" id="IPR023093">
    <property type="entry name" value="ScpA-like_C"/>
</dbReference>
<sequence length="1317" mass="143980">MFYSQFILAKKGPLGTIWIAAHLERKLRKNQVADTDIGVSVDSILFPEAPIALRLSSHLLLGVVRIYSRKVNYLFHDCSETLLKVKQAFRSTAVDLPPEESTAPYHSITLPETFHLDDFELPDSAVLHGNSVDHHVSTREQITLQDTRDGLGYSTSQFGLDERFGDGDASQIALDLDEDLFSDKVPSSLNAPVPFDAEDGIQHSRPSVTLSDMDIAEGQNIYGDMSVSTPKDLSEFLSSDHYKHAHLDMGSIKKIGDTSTQHGYNIQTPDLNEMIFPDGHIEGPSSTTGHASGASGVADVLSPELIECAQAPSTPSLIGEAIPANIQEIPPLSSQEKNSQANYLDSIRPETSGSPHSEFECPEATANTAIEDPAPVAPESGDIALVMPLPPLPELKPDSSGPQHSSGIVAEPDEASMEGAKRCADGFQSEFVSNKTDNLPDIEQLHDNGDTMLSETGLLDGPVSSTCSLEENNFQTLSHLDAGTSAPATVNNFASAPVMDPNITSHEETNLGNQSLVQDVNTSQHPQGTALEFSCKDIDRMSGAPASEEVLDAVVSSVNMQGDELYSTNVMDTIREVHQTSEIVLSENTSVETPQKLSSDTNIKDNQLDHLNYSATSEFPEPEKMLLAPICNDNMSNDLGQLTSEKGVTGSEESVGRIKSLIGRKRGLTESILDLQNGSSAKLPGRPRVRRNTENIPEDDDLLASILVGRTTNFKVQPTPPPAHKVSSLKRPRLNPKVAVPKRKVLFDDTMVLHADSIRQQLTNTEDIRRIRKKAPCTRSEIWMIQSCSDELEIFEESIFTGISSELHSLHNRTYTSNGKPDSQYGSDQFVIVPSKECNLLRSSKIVGEICMEVIDEQVVVLSDKVDGENEGPSCSWVNSNSQGIVKSLADLSPSEQLNDNICNPLELDGRATYDVPTVSAPNVGNVSEASIDCRVEATVAHDNHEIDASDIKSDDVCVHSEQQLARESSLCSNELKEINDETTLSRESIPPKNFSSVENDGSHAIINDDMMVLDEDVCAATVTSESKNEKTVDGVCHQDHQVDMGQIENNAALLSMDSLSQEIGKCLQTDASVITDEGQLCGPDIALEVVEPSLAMTIEYQHIENCKEGGLEVCVHDEAFGKQFLHDEEYPSSEMFSGERIQEASSCPLRPEAETENIPSTVGESPGLQEFNLEGGINVENTPVDFSEVPESSDFWSAVNGNDTEFLNVDDEEDYCEADDNIQNPKDAQSLENSGWSSRTRGVAKYLKSLFDDEFGHGRKAVTMDHLLVGKTRKEASRMFFETLVLKTKDYIHVEQEKPLDCLNIKPRIKLLKSEF</sequence>
<dbReference type="Proteomes" id="UP001085076">
    <property type="component" value="Miscellaneous, Linkage group lg06"/>
</dbReference>
<feature type="region of interest" description="Disordered" evidence="7">
    <location>
        <begin position="1146"/>
        <end position="1166"/>
    </location>
</feature>
<dbReference type="GO" id="GO:0003682">
    <property type="term" value="F:chromatin binding"/>
    <property type="evidence" value="ECO:0007669"/>
    <property type="project" value="TreeGrafter"/>
</dbReference>
<keyword evidence="5" id="KW-0539">Nucleus</keyword>
<dbReference type="SUPFAM" id="SSF46785">
    <property type="entry name" value="Winged helix' DNA-binding domain"/>
    <property type="match status" value="1"/>
</dbReference>
<reference evidence="10" key="2">
    <citation type="journal article" date="2022" name="Hortic Res">
        <title>The genome of Dioscorea zingiberensis sheds light on the biosynthesis, origin and evolution of the medicinally important diosgenin saponins.</title>
        <authorList>
            <person name="Li Y."/>
            <person name="Tan C."/>
            <person name="Li Z."/>
            <person name="Guo J."/>
            <person name="Li S."/>
            <person name="Chen X."/>
            <person name="Wang C."/>
            <person name="Dai X."/>
            <person name="Yang H."/>
            <person name="Song W."/>
            <person name="Hou L."/>
            <person name="Xu J."/>
            <person name="Tong Z."/>
            <person name="Xu A."/>
            <person name="Yuan X."/>
            <person name="Wang W."/>
            <person name="Yang Q."/>
            <person name="Chen L."/>
            <person name="Sun Z."/>
            <person name="Wang K."/>
            <person name="Pan B."/>
            <person name="Chen J."/>
            <person name="Bao Y."/>
            <person name="Liu F."/>
            <person name="Qi X."/>
            <person name="Gang D.R."/>
            <person name="Wen J."/>
            <person name="Li J."/>
        </authorList>
    </citation>
    <scope>NUCLEOTIDE SEQUENCE</scope>
    <source>
        <strain evidence="10">Dzin_1.0</strain>
    </source>
</reference>
<evidence type="ECO:0000256" key="4">
    <source>
        <dbReference type="ARBA" id="ARBA00022829"/>
    </source>
</evidence>
<evidence type="ECO:0000259" key="9">
    <source>
        <dbReference type="Pfam" id="PF04825"/>
    </source>
</evidence>
<feature type="region of interest" description="Disordered" evidence="7">
    <location>
        <begin position="331"/>
        <end position="413"/>
    </location>
</feature>
<protein>
    <recommendedName>
        <fullName evidence="12">Sister chromatid cohesion 1 protein 4-like</fullName>
    </recommendedName>
</protein>
<comment type="subcellular location">
    <subcellularLocation>
        <location evidence="1">Nucleus</location>
    </subcellularLocation>
</comment>
<dbReference type="FunFam" id="1.10.10.580:FF:000002">
    <property type="entry name" value="Sister chromatid cohesion 1 protein 4"/>
    <property type="match status" value="1"/>
</dbReference>
<dbReference type="InterPro" id="IPR006910">
    <property type="entry name" value="Rad21_Rec8_N"/>
</dbReference>
<evidence type="ECO:0000259" key="8">
    <source>
        <dbReference type="Pfam" id="PF04824"/>
    </source>
</evidence>
<feature type="domain" description="Rad21/Rec8-like protein N-terminal" evidence="9">
    <location>
        <begin position="1"/>
        <end position="101"/>
    </location>
</feature>
<dbReference type="EMBL" id="JAGGNH010000006">
    <property type="protein sequence ID" value="KAJ0969347.1"/>
    <property type="molecule type" value="Genomic_DNA"/>
</dbReference>
<name>A0A9D5HAM0_9LILI</name>
<keyword evidence="3" id="KW-0498">Mitosis</keyword>
<evidence type="ECO:0000256" key="5">
    <source>
        <dbReference type="ARBA" id="ARBA00023242"/>
    </source>
</evidence>
<dbReference type="CDD" id="cd21793">
    <property type="entry name" value="Rad21_Rec8_M_AtSYN1-like"/>
    <property type="match status" value="1"/>
</dbReference>
<evidence type="ECO:0008006" key="12">
    <source>
        <dbReference type="Google" id="ProtNLM"/>
    </source>
</evidence>
<dbReference type="GO" id="GO:0007062">
    <property type="term" value="P:sister chromatid cohesion"/>
    <property type="evidence" value="ECO:0007669"/>
    <property type="project" value="InterPro"/>
</dbReference>
<evidence type="ECO:0000256" key="1">
    <source>
        <dbReference type="ARBA" id="ARBA00004123"/>
    </source>
</evidence>
<dbReference type="Pfam" id="PF04824">
    <property type="entry name" value="Rad21_Rec8"/>
    <property type="match status" value="1"/>
</dbReference>
<evidence type="ECO:0000256" key="6">
    <source>
        <dbReference type="ARBA" id="ARBA00064543"/>
    </source>
</evidence>
<dbReference type="InterPro" id="IPR006909">
    <property type="entry name" value="Rad21/Rec8_C_eu"/>
</dbReference>
<dbReference type="OrthoDB" id="10071381at2759"/>
<dbReference type="GO" id="GO:1990414">
    <property type="term" value="P:replication-born double-strand break repair via sister chromatid exchange"/>
    <property type="evidence" value="ECO:0007669"/>
    <property type="project" value="TreeGrafter"/>
</dbReference>
<evidence type="ECO:0000256" key="7">
    <source>
        <dbReference type="SAM" id="MobiDB-lite"/>
    </source>
</evidence>
<evidence type="ECO:0000256" key="3">
    <source>
        <dbReference type="ARBA" id="ARBA00022776"/>
    </source>
</evidence>
<keyword evidence="4" id="KW-0159">Chromosome partition</keyword>
<feature type="compositionally biased region" description="Polar residues" evidence="7">
    <location>
        <begin position="332"/>
        <end position="355"/>
    </location>
</feature>
<comment type="subunit">
    <text evidence="6">Component of the cohesin complex.</text>
</comment>